<dbReference type="OrthoDB" id="9802264at2"/>
<reference evidence="9 10" key="1">
    <citation type="submission" date="2018-06" db="EMBL/GenBank/DDBJ databases">
        <authorList>
            <consortium name="Pathogen Informatics"/>
            <person name="Doyle S."/>
        </authorList>
    </citation>
    <scope>NUCLEOTIDE SEQUENCE [LARGE SCALE GENOMIC DNA]</scope>
    <source>
        <strain evidence="9 10">NCTC10899</strain>
    </source>
</reference>
<dbReference type="RefSeq" id="WP_013716585.1">
    <property type="nucleotide sequence ID" value="NZ_CP060288.1"/>
</dbReference>
<proteinExistence type="predicted"/>
<evidence type="ECO:0000256" key="6">
    <source>
        <dbReference type="ARBA" id="ARBA00022840"/>
    </source>
</evidence>
<keyword evidence="2" id="KW-0813">Transport</keyword>
<keyword evidence="4" id="KW-0997">Cell inner membrane</keyword>
<evidence type="ECO:0000256" key="3">
    <source>
        <dbReference type="ARBA" id="ARBA00022475"/>
    </source>
</evidence>
<evidence type="ECO:0000256" key="2">
    <source>
        <dbReference type="ARBA" id="ARBA00022448"/>
    </source>
</evidence>
<comment type="subcellular location">
    <subcellularLocation>
        <location evidence="1">Cell inner membrane</location>
        <topology evidence="1">Peripheral membrane protein</topology>
    </subcellularLocation>
</comment>
<evidence type="ECO:0000256" key="4">
    <source>
        <dbReference type="ARBA" id="ARBA00022519"/>
    </source>
</evidence>
<evidence type="ECO:0000313" key="10">
    <source>
        <dbReference type="Proteomes" id="UP000254260"/>
    </source>
</evidence>
<protein>
    <submittedName>
        <fullName evidence="9">ABC transporter</fullName>
    </submittedName>
</protein>
<dbReference type="SUPFAM" id="SSF52540">
    <property type="entry name" value="P-loop containing nucleoside triphosphate hydrolases"/>
    <property type="match status" value="1"/>
</dbReference>
<keyword evidence="5" id="KW-0547">Nucleotide-binding</keyword>
<dbReference type="InterPro" id="IPR050086">
    <property type="entry name" value="MetN_ABC_transporter-like"/>
</dbReference>
<organism evidence="9 10">
    <name type="scientific">Ectopseudomonas mendocina</name>
    <name type="common">Pseudomonas mendocina</name>
    <dbReference type="NCBI Taxonomy" id="300"/>
    <lineage>
        <taxon>Bacteria</taxon>
        <taxon>Pseudomonadati</taxon>
        <taxon>Pseudomonadota</taxon>
        <taxon>Gammaproteobacteria</taxon>
        <taxon>Pseudomonadales</taxon>
        <taxon>Pseudomonadaceae</taxon>
        <taxon>Ectopseudomonas</taxon>
    </lineage>
</organism>
<keyword evidence="6" id="KW-0067">ATP-binding</keyword>
<dbReference type="PROSITE" id="PS50893">
    <property type="entry name" value="ABC_TRANSPORTER_2"/>
    <property type="match status" value="1"/>
</dbReference>
<evidence type="ECO:0000256" key="7">
    <source>
        <dbReference type="ARBA" id="ARBA00022967"/>
    </source>
</evidence>
<dbReference type="PANTHER" id="PTHR43166">
    <property type="entry name" value="AMINO ACID IMPORT ATP-BINDING PROTEIN"/>
    <property type="match status" value="1"/>
</dbReference>
<dbReference type="InterPro" id="IPR027417">
    <property type="entry name" value="P-loop_NTPase"/>
</dbReference>
<dbReference type="EMBL" id="UGUU01000001">
    <property type="protein sequence ID" value="SUD39179.1"/>
    <property type="molecule type" value="Genomic_DNA"/>
</dbReference>
<gene>
    <name evidence="9" type="primary">ftsE_2</name>
    <name evidence="9" type="ORF">NCTC10899_01983</name>
</gene>
<sequence length="266" mass="28189">MSVALRGVGLAHANGKVALEGIDLTLAPGERVAIIGPSGAGKTTLLRLLATSLQPSRGEIDLLQHNPWRLPAGKRQRLRARIGLVHQAPPLPPRQRVVTAVLAGKLGQWPVVKGLINLLHPLDATGAQAALARLDIADKLYQRCDQLSGGQLQRVGIARVLYQAPELILADEPVSAMDPVLAGHTLAVLNREAAERGMTLVASLHAVDLALAHFPRVIGIRDGRIAFDLPAGAVQPAQLDALYANEQLQATPGSPAQPQPVHIPRC</sequence>
<evidence type="ECO:0000256" key="5">
    <source>
        <dbReference type="ARBA" id="ARBA00022741"/>
    </source>
</evidence>
<dbReference type="GeneID" id="57605688"/>
<dbReference type="PANTHER" id="PTHR43166:SF6">
    <property type="entry name" value="PHOSPHONATES IMPORT ATP-BINDING PROTEIN PHNC"/>
    <property type="match status" value="1"/>
</dbReference>
<keyword evidence="7" id="KW-1278">Translocase</keyword>
<dbReference type="InterPro" id="IPR003593">
    <property type="entry name" value="AAA+_ATPase"/>
</dbReference>
<dbReference type="InterPro" id="IPR003439">
    <property type="entry name" value="ABC_transporter-like_ATP-bd"/>
</dbReference>
<dbReference type="Proteomes" id="UP000254260">
    <property type="component" value="Unassembled WGS sequence"/>
</dbReference>
<dbReference type="GO" id="GO:0005886">
    <property type="term" value="C:plasma membrane"/>
    <property type="evidence" value="ECO:0007669"/>
    <property type="project" value="UniProtKB-SubCell"/>
</dbReference>
<dbReference type="InterPro" id="IPR017871">
    <property type="entry name" value="ABC_transporter-like_CS"/>
</dbReference>
<keyword evidence="3" id="KW-1003">Cell membrane</keyword>
<dbReference type="SMART" id="SM00382">
    <property type="entry name" value="AAA"/>
    <property type="match status" value="1"/>
</dbReference>
<name>A0A379IS98_ECTME</name>
<evidence type="ECO:0000256" key="8">
    <source>
        <dbReference type="ARBA" id="ARBA00023136"/>
    </source>
</evidence>
<dbReference type="Gene3D" id="3.40.50.300">
    <property type="entry name" value="P-loop containing nucleotide triphosphate hydrolases"/>
    <property type="match status" value="1"/>
</dbReference>
<dbReference type="AlphaFoldDB" id="A0A379IS98"/>
<dbReference type="PROSITE" id="PS00211">
    <property type="entry name" value="ABC_TRANSPORTER_1"/>
    <property type="match status" value="1"/>
</dbReference>
<dbReference type="GO" id="GO:0016887">
    <property type="term" value="F:ATP hydrolysis activity"/>
    <property type="evidence" value="ECO:0007669"/>
    <property type="project" value="InterPro"/>
</dbReference>
<dbReference type="Pfam" id="PF00005">
    <property type="entry name" value="ABC_tran"/>
    <property type="match status" value="1"/>
</dbReference>
<evidence type="ECO:0000313" key="9">
    <source>
        <dbReference type="EMBL" id="SUD39179.1"/>
    </source>
</evidence>
<evidence type="ECO:0000256" key="1">
    <source>
        <dbReference type="ARBA" id="ARBA00004417"/>
    </source>
</evidence>
<dbReference type="GO" id="GO:0005524">
    <property type="term" value="F:ATP binding"/>
    <property type="evidence" value="ECO:0007669"/>
    <property type="project" value="UniProtKB-KW"/>
</dbReference>
<keyword evidence="8" id="KW-0472">Membrane</keyword>
<accession>A0A379IS98</accession>